<evidence type="ECO:0000313" key="2">
    <source>
        <dbReference type="EMBL" id="CBA31322.1"/>
    </source>
</evidence>
<feature type="transmembrane region" description="Helical" evidence="1">
    <location>
        <begin position="379"/>
        <end position="398"/>
    </location>
</feature>
<reference evidence="2" key="1">
    <citation type="journal article" date="2010" name="Nature">
        <title>The Dynamic genome of Hydra.</title>
        <authorList>
            <person name="Chapman J.A."/>
            <person name="Kirkness E.F."/>
            <person name="Simakov O."/>
            <person name="Hampson S.E."/>
            <person name="Mitros T."/>
            <person name="Weinmaier T."/>
            <person name="Rattei T."/>
            <person name="Balasubramanian P.G."/>
            <person name="Borman J."/>
            <person name="Busam D."/>
            <person name="Disbennett K."/>
            <person name="Pfannkoch C."/>
            <person name="Sumin N."/>
            <person name="Sutton G."/>
            <person name="Viswanathan L."/>
            <person name="Walenz B."/>
            <person name="Goodstein D.M."/>
            <person name="Hellsten U."/>
            <person name="Kawashima T."/>
            <person name="Prochnik S.E."/>
            <person name="Putnam N.H."/>
            <person name="Shu S."/>
            <person name="Blumberg B."/>
            <person name="Dana C.E."/>
            <person name="Gee L."/>
            <person name="Kibler D.F."/>
            <person name="Law L."/>
            <person name="Lindgens D."/>
            <person name="Martinez D.E."/>
            <person name="Peng J."/>
            <person name="Wigge P.A."/>
            <person name="Bertulat B."/>
            <person name="Guder C."/>
            <person name="Nakamura Y."/>
            <person name="Ozbek S."/>
            <person name="Watanabe H."/>
            <person name="Khalturin K."/>
            <person name="Hemmrich G."/>
            <person name="Franke A."/>
            <person name="Augustin R."/>
            <person name="Fraune S."/>
            <person name="Hayakawa E."/>
            <person name="Hayakawa S."/>
            <person name="Hirose M."/>
            <person name="Hwang J."/>
            <person name="Ikeo K."/>
            <person name="Nishimiya-Fujisawa C."/>
            <person name="Ogura A."/>
            <person name="Takahashi T."/>
            <person name="Steinmetz P.R."/>
            <person name="Zhang X."/>
            <person name="Aufschnaiter R."/>
            <person name="Eder M.K."/>
            <person name="Gorny A.K."/>
            <person name="Salvenmoser W."/>
            <person name="Heimberg A.M."/>
            <person name="Wheeler B.M."/>
            <person name="Peterson K.J."/>
            <person name="Boettger A."/>
            <person name="Tischler P."/>
            <person name="Wolf A."/>
            <person name="Gojobori T."/>
            <person name="Remington K.A."/>
            <person name="Strausberg R.L."/>
            <person name="Venter J."/>
            <person name="Technau U."/>
            <person name="Hobmayer B."/>
            <person name="Bosch T.C."/>
            <person name="Holstein T.W."/>
            <person name="Fujisawa T."/>
            <person name="Bode H.R."/>
            <person name="David C.N."/>
            <person name="Rokhsar D.S."/>
            <person name="Steele R.E."/>
        </authorList>
    </citation>
    <scope>NUCLEOTIDE SEQUENCE</scope>
</reference>
<name>C9YDJ7_CURXX</name>
<feature type="transmembrane region" description="Helical" evidence="1">
    <location>
        <begin position="185"/>
        <end position="202"/>
    </location>
</feature>
<keyword evidence="1" id="KW-0812">Transmembrane</keyword>
<keyword evidence="1" id="KW-1133">Transmembrane helix</keyword>
<gene>
    <name evidence="2" type="ORF">Csp_F36940</name>
</gene>
<feature type="transmembrane region" description="Helical" evidence="1">
    <location>
        <begin position="302"/>
        <end position="319"/>
    </location>
</feature>
<protein>
    <submittedName>
        <fullName evidence="2">Uncharacterized protein</fullName>
    </submittedName>
</protein>
<feature type="transmembrane region" description="Helical" evidence="1">
    <location>
        <begin position="69"/>
        <end position="87"/>
    </location>
</feature>
<accession>C9YDJ7</accession>
<feature type="transmembrane region" description="Helical" evidence="1">
    <location>
        <begin position="99"/>
        <end position="116"/>
    </location>
</feature>
<feature type="transmembrane region" description="Helical" evidence="1">
    <location>
        <begin position="42"/>
        <end position="62"/>
    </location>
</feature>
<evidence type="ECO:0000256" key="1">
    <source>
        <dbReference type="SAM" id="Phobius"/>
    </source>
</evidence>
<feature type="transmembrane region" description="Helical" evidence="1">
    <location>
        <begin position="208"/>
        <end position="229"/>
    </location>
</feature>
<proteinExistence type="predicted"/>
<organism evidence="2">
    <name type="scientific">Curvibacter symbiont subsp. Hydra magnipapillata</name>
    <dbReference type="NCBI Taxonomy" id="667019"/>
    <lineage>
        <taxon>Bacteria</taxon>
        <taxon>Pseudomonadati</taxon>
        <taxon>Pseudomonadota</taxon>
        <taxon>Betaproteobacteria</taxon>
        <taxon>Burkholderiales</taxon>
        <taxon>Comamonadaceae</taxon>
        <taxon>Curvibacter</taxon>
    </lineage>
</organism>
<keyword evidence="1" id="KW-0472">Membrane</keyword>
<feature type="transmembrane region" description="Helical" evidence="1">
    <location>
        <begin position="339"/>
        <end position="358"/>
    </location>
</feature>
<feature type="transmembrane region" description="Helical" evidence="1">
    <location>
        <begin position="262"/>
        <end position="282"/>
    </location>
</feature>
<feature type="transmembrane region" description="Helical" evidence="1">
    <location>
        <begin position="123"/>
        <end position="144"/>
    </location>
</feature>
<sequence>MQRCDWLFVGGQLALLLGLALLPHQALLYSLFKLTLFGKNVWLMLPLGIAVAGMLVVVIRAGGALARNLLLVCAMLWIAGIWAGLYWPDAGVAEVVVNTRPLFLFPAALLAGLAASRDACFQRWFLCLVLLQGVVQALVGLLHVHVFPQVVTGTGSYVRGLAYFVTEEWALFTSREAGTLGNPSAYAEMISVAGFAACYLVALQTRRLGSLPTLAGCLGLWLLLVAAVVPSLSRMAMVYVSMPFLVLLATQVAQATPETRRLLLVLVPAVLSVMVLVTLLGYPQLLDRYRLEGMYGRTQKNVLLANALFSDWNYFFFGVPAELLKSLRTPEGLGFGDNSYLRLAAATGIPLFCAWLGLNLRIWHHAGLGRMARPVLQRLHWVLLSYLLVLLYLGDVLFNDGWLLMCAMLLAARPPEVAAEDPFTR</sequence>
<dbReference type="EMBL" id="FN543106">
    <property type="protein sequence ID" value="CBA31322.1"/>
    <property type="molecule type" value="Genomic_DNA"/>
</dbReference>
<dbReference type="AlphaFoldDB" id="C9YDJ7"/>